<sequence length="252" mass="27747">MAFEQQRRGWVQVPEGLTVPRALGGLWAVRHVQSAANLWYSDPATEQLPMRGTDAAVDLTAHGRAQAQLLGGWLAGLAAAQRPVLVVCSPYLRARLTWALMAEAAAGRNRQLPPIRTLVDERLRDREMGMFELHPYKAIRRRAPEEAARRERVGNWVYRPPGGESLADVALRVRGFLDELDVVAAGEQVLVVAHDAVVVSLRYVLDGLGAPVPDSLEPVPNASVSQWRREGPRLRLRVWGSVDHLSGGERAG</sequence>
<name>A0ABV8VCW5_9NOCA</name>
<dbReference type="SUPFAM" id="SSF53254">
    <property type="entry name" value="Phosphoglycerate mutase-like"/>
    <property type="match status" value="1"/>
</dbReference>
<organism evidence="1 2">
    <name type="scientific">Nocardia halotolerans</name>
    <dbReference type="NCBI Taxonomy" id="1755878"/>
    <lineage>
        <taxon>Bacteria</taxon>
        <taxon>Bacillati</taxon>
        <taxon>Actinomycetota</taxon>
        <taxon>Actinomycetes</taxon>
        <taxon>Mycobacteriales</taxon>
        <taxon>Nocardiaceae</taxon>
        <taxon>Nocardia</taxon>
    </lineage>
</organism>
<dbReference type="InterPro" id="IPR029033">
    <property type="entry name" value="His_PPase_superfam"/>
</dbReference>
<dbReference type="Gene3D" id="3.40.50.1240">
    <property type="entry name" value="Phosphoglycerate mutase-like"/>
    <property type="match status" value="1"/>
</dbReference>
<protein>
    <submittedName>
        <fullName evidence="1">Histidine phosphatase family protein</fullName>
    </submittedName>
</protein>
<dbReference type="SMART" id="SM00855">
    <property type="entry name" value="PGAM"/>
    <property type="match status" value="1"/>
</dbReference>
<dbReference type="InterPro" id="IPR052765">
    <property type="entry name" value="PGM-Related"/>
</dbReference>
<accession>A0ABV8VCW5</accession>
<evidence type="ECO:0000313" key="2">
    <source>
        <dbReference type="Proteomes" id="UP001595844"/>
    </source>
</evidence>
<proteinExistence type="predicted"/>
<dbReference type="InterPro" id="IPR013078">
    <property type="entry name" value="His_Pase_superF_clade-1"/>
</dbReference>
<reference evidence="2" key="1">
    <citation type="journal article" date="2019" name="Int. J. Syst. Evol. Microbiol.">
        <title>The Global Catalogue of Microorganisms (GCM) 10K type strain sequencing project: providing services to taxonomists for standard genome sequencing and annotation.</title>
        <authorList>
            <consortium name="The Broad Institute Genomics Platform"/>
            <consortium name="The Broad Institute Genome Sequencing Center for Infectious Disease"/>
            <person name="Wu L."/>
            <person name="Ma J."/>
        </authorList>
    </citation>
    <scope>NUCLEOTIDE SEQUENCE [LARGE SCALE GENOMIC DNA]</scope>
    <source>
        <strain evidence="2">IBRC-M 10490</strain>
    </source>
</reference>
<dbReference type="Pfam" id="PF00300">
    <property type="entry name" value="His_Phos_1"/>
    <property type="match status" value="1"/>
</dbReference>
<comment type="caution">
    <text evidence="1">The sequence shown here is derived from an EMBL/GenBank/DDBJ whole genome shotgun (WGS) entry which is preliminary data.</text>
</comment>
<keyword evidence="2" id="KW-1185">Reference proteome</keyword>
<dbReference type="CDD" id="cd07067">
    <property type="entry name" value="HP_PGM_like"/>
    <property type="match status" value="1"/>
</dbReference>
<evidence type="ECO:0000313" key="1">
    <source>
        <dbReference type="EMBL" id="MFC4373447.1"/>
    </source>
</evidence>
<dbReference type="PANTHER" id="PTHR46192">
    <property type="entry name" value="BROAD-RANGE ACID PHOSPHATASE DET1"/>
    <property type="match status" value="1"/>
</dbReference>
<dbReference type="RefSeq" id="WP_378556340.1">
    <property type="nucleotide sequence ID" value="NZ_JBHSDL010000005.1"/>
</dbReference>
<dbReference type="Proteomes" id="UP001595844">
    <property type="component" value="Unassembled WGS sequence"/>
</dbReference>
<gene>
    <name evidence="1" type="ORF">ACFO5K_04985</name>
</gene>
<dbReference type="EMBL" id="JBHSDL010000005">
    <property type="protein sequence ID" value="MFC4373447.1"/>
    <property type="molecule type" value="Genomic_DNA"/>
</dbReference>